<protein>
    <submittedName>
        <fullName evidence="2">Uncharacterized protein</fullName>
    </submittedName>
</protein>
<accession>A0A9P8RMZ3</accession>
<feature type="transmembrane region" description="Helical" evidence="1">
    <location>
        <begin position="65"/>
        <end position="91"/>
    </location>
</feature>
<feature type="transmembrane region" description="Helical" evidence="1">
    <location>
        <begin position="30"/>
        <end position="53"/>
    </location>
</feature>
<comment type="caution">
    <text evidence="2">The sequence shown here is derived from an EMBL/GenBank/DDBJ whole genome shotgun (WGS) entry which is preliminary data.</text>
</comment>
<reference evidence="2" key="1">
    <citation type="submission" date="2021-03" db="EMBL/GenBank/DDBJ databases">
        <title>Comparative genomics and phylogenomic investigation of the class Geoglossomycetes provide insights into ecological specialization and systematics.</title>
        <authorList>
            <person name="Melie T."/>
            <person name="Pirro S."/>
            <person name="Miller A.N."/>
            <person name="Quandt A."/>
        </authorList>
    </citation>
    <scope>NUCLEOTIDE SEQUENCE</scope>
    <source>
        <strain evidence="2">CAQ_001_2017</strain>
    </source>
</reference>
<proteinExistence type="predicted"/>
<dbReference type="AlphaFoldDB" id="A0A9P8RMZ3"/>
<gene>
    <name evidence="2" type="ORF">GP486_005055</name>
</gene>
<dbReference type="Proteomes" id="UP000750711">
    <property type="component" value="Unassembled WGS sequence"/>
</dbReference>
<organism evidence="2 3">
    <name type="scientific">Trichoglossum hirsutum</name>
    <dbReference type="NCBI Taxonomy" id="265104"/>
    <lineage>
        <taxon>Eukaryota</taxon>
        <taxon>Fungi</taxon>
        <taxon>Dikarya</taxon>
        <taxon>Ascomycota</taxon>
        <taxon>Pezizomycotina</taxon>
        <taxon>Geoglossomycetes</taxon>
        <taxon>Geoglossales</taxon>
        <taxon>Geoglossaceae</taxon>
        <taxon>Trichoglossum</taxon>
    </lineage>
</organism>
<dbReference type="EMBL" id="JAGHQM010000893">
    <property type="protein sequence ID" value="KAH0557154.1"/>
    <property type="molecule type" value="Genomic_DNA"/>
</dbReference>
<dbReference type="PANTHER" id="PTHR38848:SF3">
    <property type="entry name" value="G-PROTEIN COUPLED RECEPTORS FAMILY 3 PROFILE DOMAIN-CONTAINING PROTEIN"/>
    <property type="match status" value="1"/>
</dbReference>
<name>A0A9P8RMZ3_9PEZI</name>
<keyword evidence="1" id="KW-0812">Transmembrane</keyword>
<keyword evidence="1" id="KW-0472">Membrane</keyword>
<evidence type="ECO:0000313" key="3">
    <source>
        <dbReference type="Proteomes" id="UP000750711"/>
    </source>
</evidence>
<evidence type="ECO:0000313" key="2">
    <source>
        <dbReference type="EMBL" id="KAH0557154.1"/>
    </source>
</evidence>
<dbReference type="PANTHER" id="PTHR38848">
    <property type="entry name" value="G-PROTEIN COUPLED RECEPTORS FAMILY 3 PROFILE DOMAIN-CONTAINING PROTEIN"/>
    <property type="match status" value="1"/>
</dbReference>
<keyword evidence="1" id="KW-1133">Transmembrane helix</keyword>
<sequence>MALVLMYIFFVERARLMCLPIVQRKYDKVWWGNMIMVVVGFGIIAVLSFIYLVSKVSRVDGQCRIGLQLGITIALLVYDMFINVWLTGLFIKLAARYMKKFFPNRVTRWWEIFNRRLRPQQTQVSMDKDDAAVLPVDASGGLAKLARKTMIGCAIMLSSTIVNLAVLLRFHGEEAGWVCFLVCTIDSKAAYPRVPLSNLDTNHAHPQ</sequence>
<keyword evidence="3" id="KW-1185">Reference proteome</keyword>
<evidence type="ECO:0000256" key="1">
    <source>
        <dbReference type="SAM" id="Phobius"/>
    </source>
</evidence>